<dbReference type="PANTHER" id="PTHR46300">
    <property type="entry name" value="P450, PUTATIVE (EUROFUNG)-RELATED-RELATED"/>
    <property type="match status" value="1"/>
</dbReference>
<evidence type="ECO:0000256" key="7">
    <source>
        <dbReference type="ARBA" id="ARBA00023004"/>
    </source>
</evidence>
<dbReference type="Gene3D" id="1.10.630.10">
    <property type="entry name" value="Cytochrome P450"/>
    <property type="match status" value="1"/>
</dbReference>
<dbReference type="GO" id="GO:0020037">
    <property type="term" value="F:heme binding"/>
    <property type="evidence" value="ECO:0007669"/>
    <property type="project" value="InterPro"/>
</dbReference>
<keyword evidence="5 9" id="KW-0479">Metal-binding</keyword>
<evidence type="ECO:0000256" key="8">
    <source>
        <dbReference type="ARBA" id="ARBA00023033"/>
    </source>
</evidence>
<evidence type="ECO:0000256" key="9">
    <source>
        <dbReference type="PIRSR" id="PIRSR602401-1"/>
    </source>
</evidence>
<dbReference type="InterPro" id="IPR002401">
    <property type="entry name" value="Cyt_P450_E_grp-I"/>
</dbReference>
<protein>
    <recommendedName>
        <fullName evidence="13">O-methylsterigmatocystin oxidoreductase</fullName>
    </recommendedName>
</protein>
<sequence>MISTEFCILISLAVLYATLAWPRLTFRRVNSRLPLPPSPKSDPIIGHLRTLLSASDVVSLYKETSKNLKSDIISFKLPGQTIIVLNSANAADDLLSKRSSIYSDRPRVTAIMAVSDRLVGWRNNTGVLPYGERWRNQRRMTHELLNKRASEDIWPTIVRYSRLALQRVMDDPDNFQKYFRRMAGSSIIKSVYGYEATESNDALFQAVSDAVGGFSQAVVASNFYVNIIPWMQYIPAWFPGAQWKRKALVWRSQRDQMLNVPYDWTREQMRSGTAPPSLLRQLLARSTGEPSDEEKDEMRWATGSLFGAGTDTTVASSSILIIAMAMHPEIQAKAQNEVDSVLQGKRLPEMSDRAALPYIEAVGKEVLRWRSVTPLGVPHACIQDDVYRGYRIPKGASIIPNQWAMSNDESVYANPERFDPSRFLDPTTPEAPAFGFGRRRCPGVHVAEASLFMIATGLAALFNISPKCDSNGHPIPLTADMKDNILVSQPLPFEVDIKPRSEKHQQLLREWIDI</sequence>
<dbReference type="EMBL" id="CAJMWT010003083">
    <property type="protein sequence ID" value="CAE6462936.1"/>
    <property type="molecule type" value="Genomic_DNA"/>
</dbReference>
<dbReference type="AlphaFoldDB" id="A0A8H3BT58"/>
<comment type="cofactor">
    <cofactor evidence="1 9">
        <name>heme</name>
        <dbReference type="ChEBI" id="CHEBI:30413"/>
    </cofactor>
</comment>
<dbReference type="InterPro" id="IPR017972">
    <property type="entry name" value="Cyt_P450_CS"/>
</dbReference>
<dbReference type="Proteomes" id="UP000663843">
    <property type="component" value="Unassembled WGS sequence"/>
</dbReference>
<evidence type="ECO:0000313" key="11">
    <source>
        <dbReference type="EMBL" id="CAE6462936.1"/>
    </source>
</evidence>
<keyword evidence="8 10" id="KW-0503">Monooxygenase</keyword>
<evidence type="ECO:0000256" key="4">
    <source>
        <dbReference type="ARBA" id="ARBA00022617"/>
    </source>
</evidence>
<reference evidence="11" key="1">
    <citation type="submission" date="2021-01" db="EMBL/GenBank/DDBJ databases">
        <authorList>
            <person name="Kaushik A."/>
        </authorList>
    </citation>
    <scope>NUCLEOTIDE SEQUENCE</scope>
    <source>
        <strain evidence="11">AG2-2IIIB</strain>
    </source>
</reference>
<keyword evidence="6 10" id="KW-0560">Oxidoreductase</keyword>
<keyword evidence="7 9" id="KW-0408">Iron</keyword>
<dbReference type="InterPro" id="IPR050364">
    <property type="entry name" value="Cytochrome_P450_fung"/>
</dbReference>
<dbReference type="GO" id="GO:0016705">
    <property type="term" value="F:oxidoreductase activity, acting on paired donors, with incorporation or reduction of molecular oxygen"/>
    <property type="evidence" value="ECO:0007669"/>
    <property type="project" value="InterPro"/>
</dbReference>
<dbReference type="PROSITE" id="PS00086">
    <property type="entry name" value="CYTOCHROME_P450"/>
    <property type="match status" value="1"/>
</dbReference>
<feature type="binding site" description="axial binding residue" evidence="9">
    <location>
        <position position="441"/>
    </location>
    <ligand>
        <name>heme</name>
        <dbReference type="ChEBI" id="CHEBI:30413"/>
    </ligand>
    <ligandPart>
        <name>Fe</name>
        <dbReference type="ChEBI" id="CHEBI:18248"/>
    </ligandPart>
</feature>
<comment type="caution">
    <text evidence="11">The sequence shown here is derived from an EMBL/GenBank/DDBJ whole genome shotgun (WGS) entry which is preliminary data.</text>
</comment>
<accession>A0A8H3BT58</accession>
<dbReference type="GO" id="GO:0005506">
    <property type="term" value="F:iron ion binding"/>
    <property type="evidence" value="ECO:0007669"/>
    <property type="project" value="InterPro"/>
</dbReference>
<dbReference type="GO" id="GO:0004497">
    <property type="term" value="F:monooxygenase activity"/>
    <property type="evidence" value="ECO:0007669"/>
    <property type="project" value="UniProtKB-KW"/>
</dbReference>
<name>A0A8H3BT58_9AGAM</name>
<evidence type="ECO:0000313" key="12">
    <source>
        <dbReference type="Proteomes" id="UP000663843"/>
    </source>
</evidence>
<proteinExistence type="inferred from homology"/>
<evidence type="ECO:0000256" key="10">
    <source>
        <dbReference type="RuleBase" id="RU000461"/>
    </source>
</evidence>
<comment type="pathway">
    <text evidence="2">Secondary metabolite biosynthesis.</text>
</comment>
<dbReference type="SUPFAM" id="SSF48264">
    <property type="entry name" value="Cytochrome P450"/>
    <property type="match status" value="1"/>
</dbReference>
<dbReference type="Pfam" id="PF00067">
    <property type="entry name" value="p450"/>
    <property type="match status" value="1"/>
</dbReference>
<evidence type="ECO:0000256" key="5">
    <source>
        <dbReference type="ARBA" id="ARBA00022723"/>
    </source>
</evidence>
<dbReference type="InterPro" id="IPR036396">
    <property type="entry name" value="Cyt_P450_sf"/>
</dbReference>
<comment type="similarity">
    <text evidence="3 10">Belongs to the cytochrome P450 family.</text>
</comment>
<dbReference type="PRINTS" id="PR00463">
    <property type="entry name" value="EP450I"/>
</dbReference>
<dbReference type="CDD" id="cd11065">
    <property type="entry name" value="CYP64-like"/>
    <property type="match status" value="1"/>
</dbReference>
<dbReference type="InterPro" id="IPR001128">
    <property type="entry name" value="Cyt_P450"/>
</dbReference>
<evidence type="ECO:0000256" key="2">
    <source>
        <dbReference type="ARBA" id="ARBA00005179"/>
    </source>
</evidence>
<evidence type="ECO:0000256" key="6">
    <source>
        <dbReference type="ARBA" id="ARBA00023002"/>
    </source>
</evidence>
<organism evidence="11 12">
    <name type="scientific">Rhizoctonia solani</name>
    <dbReference type="NCBI Taxonomy" id="456999"/>
    <lineage>
        <taxon>Eukaryota</taxon>
        <taxon>Fungi</taxon>
        <taxon>Dikarya</taxon>
        <taxon>Basidiomycota</taxon>
        <taxon>Agaricomycotina</taxon>
        <taxon>Agaricomycetes</taxon>
        <taxon>Cantharellales</taxon>
        <taxon>Ceratobasidiaceae</taxon>
        <taxon>Rhizoctonia</taxon>
    </lineage>
</organism>
<evidence type="ECO:0000256" key="1">
    <source>
        <dbReference type="ARBA" id="ARBA00001971"/>
    </source>
</evidence>
<dbReference type="PANTHER" id="PTHR46300:SF7">
    <property type="entry name" value="P450, PUTATIVE (EUROFUNG)-RELATED"/>
    <property type="match status" value="1"/>
</dbReference>
<gene>
    <name evidence="11" type="ORF">RDB_LOCUS98290</name>
</gene>
<evidence type="ECO:0008006" key="13">
    <source>
        <dbReference type="Google" id="ProtNLM"/>
    </source>
</evidence>
<keyword evidence="4 9" id="KW-0349">Heme</keyword>
<evidence type="ECO:0000256" key="3">
    <source>
        <dbReference type="ARBA" id="ARBA00010617"/>
    </source>
</evidence>